<organism evidence="3">
    <name type="scientific">marine metagenome</name>
    <dbReference type="NCBI Taxonomy" id="408172"/>
    <lineage>
        <taxon>unclassified sequences</taxon>
        <taxon>metagenomes</taxon>
        <taxon>ecological metagenomes</taxon>
    </lineage>
</organism>
<proteinExistence type="predicted"/>
<dbReference type="Gene3D" id="3.40.50.720">
    <property type="entry name" value="NAD(P)-binding Rossmann-like Domain"/>
    <property type="match status" value="1"/>
</dbReference>
<dbReference type="SUPFAM" id="SSF51735">
    <property type="entry name" value="NAD(P)-binding Rossmann-fold domains"/>
    <property type="match status" value="1"/>
</dbReference>
<feature type="domain" description="GFO/IDH/MocA-like oxidoreductase" evidence="2">
    <location>
        <begin position="115"/>
        <end position="237"/>
    </location>
</feature>
<evidence type="ECO:0000313" key="3">
    <source>
        <dbReference type="EMBL" id="SVB06222.1"/>
    </source>
</evidence>
<accession>A0A382AYU5</accession>
<evidence type="ECO:0000259" key="1">
    <source>
        <dbReference type="Pfam" id="PF01408"/>
    </source>
</evidence>
<gene>
    <name evidence="3" type="ORF">METZ01_LOCUS159076</name>
</gene>
<reference evidence="3" key="1">
    <citation type="submission" date="2018-05" db="EMBL/GenBank/DDBJ databases">
        <authorList>
            <person name="Lanie J.A."/>
            <person name="Ng W.-L."/>
            <person name="Kazmierczak K.M."/>
            <person name="Andrzejewski T.M."/>
            <person name="Davidsen T.M."/>
            <person name="Wayne K.J."/>
            <person name="Tettelin H."/>
            <person name="Glass J.I."/>
            <person name="Rusch D."/>
            <person name="Podicherti R."/>
            <person name="Tsui H.-C.T."/>
            <person name="Winkler M.E."/>
        </authorList>
    </citation>
    <scope>NUCLEOTIDE SEQUENCE</scope>
</reference>
<dbReference type="Gene3D" id="3.30.360.10">
    <property type="entry name" value="Dihydrodipicolinate Reductase, domain 2"/>
    <property type="match status" value="1"/>
</dbReference>
<name>A0A382AYU5_9ZZZZ</name>
<dbReference type="InterPro" id="IPR000683">
    <property type="entry name" value="Gfo/Idh/MocA-like_OxRdtase_N"/>
</dbReference>
<dbReference type="InterPro" id="IPR051450">
    <property type="entry name" value="Gfo/Idh/MocA_Oxidoreductases"/>
</dbReference>
<dbReference type="PANTHER" id="PTHR43377:SF1">
    <property type="entry name" value="BILIVERDIN REDUCTASE A"/>
    <property type="match status" value="1"/>
</dbReference>
<dbReference type="GO" id="GO:0000166">
    <property type="term" value="F:nucleotide binding"/>
    <property type="evidence" value="ECO:0007669"/>
    <property type="project" value="InterPro"/>
</dbReference>
<dbReference type="PANTHER" id="PTHR43377">
    <property type="entry name" value="BILIVERDIN REDUCTASE A"/>
    <property type="match status" value="1"/>
</dbReference>
<dbReference type="Pfam" id="PF01408">
    <property type="entry name" value="GFO_IDH_MocA"/>
    <property type="match status" value="1"/>
</dbReference>
<dbReference type="InterPro" id="IPR055170">
    <property type="entry name" value="GFO_IDH_MocA-like_dom"/>
</dbReference>
<dbReference type="EMBL" id="UINC01027269">
    <property type="protein sequence ID" value="SVB06222.1"/>
    <property type="molecule type" value="Genomic_DNA"/>
</dbReference>
<sequence>MRHGRNLTSLGAGVLGMDPSGERRATFIDEFHTSVYETLDDALAGGGLDGVAVCSPTRFHVEQCVPALEAGLPVLLEKPVSKTLTEAEYLAGAMIRTGTPLLLGYTWRWWPPLSRVQGLLAQNFVGAIRYVEFTMSANLEDWPPGEPLTEFFMSSAELGGGALLDESHWVDLMLWFFGMPESLSARVEKISNLNITSDDNVDMMINFASGLRANLHLDLYGRPHRKSIRFVGEGGTILWSEAPNQIAVFLEAGKNWSEEIFTCERNDMFMGVAREYLDVLDGAAPHTCTIDDGLDVMSLLEAARQSHNTDRQVELG</sequence>
<protein>
    <recommendedName>
        <fullName evidence="4">Gfo/Idh/MocA-like oxidoreductase N-terminal domain-containing protein</fullName>
    </recommendedName>
</protein>
<dbReference type="SUPFAM" id="SSF55347">
    <property type="entry name" value="Glyceraldehyde-3-phosphate dehydrogenase-like, C-terminal domain"/>
    <property type="match status" value="1"/>
</dbReference>
<evidence type="ECO:0000259" key="2">
    <source>
        <dbReference type="Pfam" id="PF22725"/>
    </source>
</evidence>
<dbReference type="InterPro" id="IPR036291">
    <property type="entry name" value="NAD(P)-bd_dom_sf"/>
</dbReference>
<evidence type="ECO:0008006" key="4">
    <source>
        <dbReference type="Google" id="ProtNLM"/>
    </source>
</evidence>
<feature type="domain" description="Gfo/Idh/MocA-like oxidoreductase N-terminal" evidence="1">
    <location>
        <begin position="17"/>
        <end position="103"/>
    </location>
</feature>
<dbReference type="Pfam" id="PF22725">
    <property type="entry name" value="GFO_IDH_MocA_C3"/>
    <property type="match status" value="1"/>
</dbReference>
<dbReference type="AlphaFoldDB" id="A0A382AYU5"/>